<dbReference type="PANTHER" id="PTHR30408">
    <property type="entry name" value="TYPE-1 RESTRICTION ENZYME ECOKI SPECIFICITY PROTEIN"/>
    <property type="match status" value="1"/>
</dbReference>
<evidence type="ECO:0000256" key="4">
    <source>
        <dbReference type="SAM" id="Coils"/>
    </source>
</evidence>
<dbReference type="Gene3D" id="3.90.220.20">
    <property type="entry name" value="DNA methylase specificity domains"/>
    <property type="match status" value="2"/>
</dbReference>
<feature type="domain" description="Type I restriction modification DNA specificity" evidence="5">
    <location>
        <begin position="321"/>
        <end position="494"/>
    </location>
</feature>
<proteinExistence type="inferred from homology"/>
<reference evidence="6 7" key="1">
    <citation type="submission" date="2019-09" db="EMBL/GenBank/DDBJ databases">
        <title>Draft genome sequence of various Type strains from the CCUG.</title>
        <authorList>
            <person name="Pineiro-Iglesias B."/>
            <person name="Tunovic T."/>
            <person name="Unosson C."/>
            <person name="Inganas E."/>
            <person name="Ohlen M."/>
            <person name="Cardew S."/>
            <person name="Jensie-Markopoulos S."/>
            <person name="Salva-Serra F."/>
            <person name="Jaen-Luchoro D."/>
            <person name="Karlsson R."/>
            <person name="Svensson-Stadler L."/>
            <person name="Chun J."/>
            <person name="Moore E."/>
        </authorList>
    </citation>
    <scope>NUCLEOTIDE SEQUENCE [LARGE SCALE GENOMIC DNA]</scope>
    <source>
        <strain evidence="6 7">CCUG 32756T</strain>
    </source>
</reference>
<evidence type="ECO:0000313" key="7">
    <source>
        <dbReference type="Proteomes" id="UP000323707"/>
    </source>
</evidence>
<evidence type="ECO:0000256" key="2">
    <source>
        <dbReference type="ARBA" id="ARBA00022747"/>
    </source>
</evidence>
<gene>
    <name evidence="6" type="ORF">F4V45_07505</name>
</gene>
<dbReference type="GO" id="GO:0009307">
    <property type="term" value="P:DNA restriction-modification system"/>
    <property type="evidence" value="ECO:0007669"/>
    <property type="project" value="UniProtKB-KW"/>
</dbReference>
<accession>A0A5M9QHS5</accession>
<evidence type="ECO:0000313" key="6">
    <source>
        <dbReference type="EMBL" id="KAA8707710.1"/>
    </source>
</evidence>
<name>A0A5M9QHS5_9HELI</name>
<evidence type="ECO:0000256" key="3">
    <source>
        <dbReference type="ARBA" id="ARBA00023125"/>
    </source>
</evidence>
<dbReference type="AlphaFoldDB" id="A0A5M9QHS5"/>
<dbReference type="InterPro" id="IPR052021">
    <property type="entry name" value="Type-I_RS_S_subunit"/>
</dbReference>
<dbReference type="InterPro" id="IPR000055">
    <property type="entry name" value="Restrct_endonuc_typeI_TRD"/>
</dbReference>
<sequence length="505" mass="57833">MSKVQIVWFRDLVRWDIKHYLTEFKSKFPLVSLKDYIVEKKHRIKPSNFPNETFDILGVNNKDGVYFNESLLGSRIKQPYYQVRSGEIFYNPYRVNVGSIGIVPPEFDLKYTSPAYVIFQTDETRLLSQYLVFVLKSAWFNEHLRAKTRGSVRQNLSFEALCDLQIPLPPLKIQKQIIAKIQSIKAQIKALQDEEKRLKDEIEAYIYIALGLEKKQELQRQKVFIVRFKDLDRWDTRHNQSVAINLCHTDSASCHTDTTSPCHTEAIAEVSTNIESKTRFFAVAQNDNKSKKDISAQYDKPINTANLKALLDSIPTPPSTGWEVKTLGEICEIITGCTPQTNKQNFYGTEYPFYKPADLNDGYVSKSETMLSSLGYHSHRALPKHSILVTCIGATIGKTAIIEKSGVCNQQINALIPNEKFLPKYMYFLCSTQYFRDLLFENCSITTIPIINKKVFSNIKIPLPPLSVQEKILAHIHKIESSIATTQEKAKALELELTHYIESTL</sequence>
<dbReference type="RefSeq" id="WP_150337727.1">
    <property type="nucleotide sequence ID" value="NZ_JAERIX010000024.1"/>
</dbReference>
<feature type="coiled-coil region" evidence="4">
    <location>
        <begin position="174"/>
        <end position="208"/>
    </location>
</feature>
<feature type="domain" description="Type I restriction modification DNA specificity" evidence="5">
    <location>
        <begin position="111"/>
        <end position="196"/>
    </location>
</feature>
<evidence type="ECO:0000256" key="1">
    <source>
        <dbReference type="ARBA" id="ARBA00010923"/>
    </source>
</evidence>
<organism evidence="6 7">
    <name type="scientific">Helicobacter canis</name>
    <dbReference type="NCBI Taxonomy" id="29419"/>
    <lineage>
        <taxon>Bacteria</taxon>
        <taxon>Pseudomonadati</taxon>
        <taxon>Campylobacterota</taxon>
        <taxon>Epsilonproteobacteria</taxon>
        <taxon>Campylobacterales</taxon>
        <taxon>Helicobacteraceae</taxon>
        <taxon>Helicobacter</taxon>
    </lineage>
</organism>
<dbReference type="SUPFAM" id="SSF116734">
    <property type="entry name" value="DNA methylase specificity domain"/>
    <property type="match status" value="2"/>
</dbReference>
<keyword evidence="2" id="KW-0680">Restriction system</keyword>
<evidence type="ECO:0000259" key="5">
    <source>
        <dbReference type="Pfam" id="PF01420"/>
    </source>
</evidence>
<dbReference type="EMBL" id="VXKE01000021">
    <property type="protein sequence ID" value="KAA8707710.1"/>
    <property type="molecule type" value="Genomic_DNA"/>
</dbReference>
<keyword evidence="4" id="KW-0175">Coiled coil</keyword>
<dbReference type="CDD" id="cd17293">
    <property type="entry name" value="RMtype1_S_Ppo21ORF8840P_TRD1-CR1_like"/>
    <property type="match status" value="1"/>
</dbReference>
<dbReference type="Pfam" id="PF01420">
    <property type="entry name" value="Methylase_S"/>
    <property type="match status" value="2"/>
</dbReference>
<dbReference type="GO" id="GO:0003677">
    <property type="term" value="F:DNA binding"/>
    <property type="evidence" value="ECO:0007669"/>
    <property type="project" value="UniProtKB-KW"/>
</dbReference>
<dbReference type="Proteomes" id="UP000323707">
    <property type="component" value="Unassembled WGS sequence"/>
</dbReference>
<keyword evidence="3" id="KW-0238">DNA-binding</keyword>
<dbReference type="PANTHER" id="PTHR30408:SF12">
    <property type="entry name" value="TYPE I RESTRICTION ENZYME MJAVIII SPECIFICITY SUBUNIT"/>
    <property type="match status" value="1"/>
</dbReference>
<protein>
    <recommendedName>
        <fullName evidence="5">Type I restriction modification DNA specificity domain-containing protein</fullName>
    </recommendedName>
</protein>
<comment type="caution">
    <text evidence="6">The sequence shown here is derived from an EMBL/GenBank/DDBJ whole genome shotgun (WGS) entry which is preliminary data.</text>
</comment>
<dbReference type="InterPro" id="IPR044946">
    <property type="entry name" value="Restrct_endonuc_typeI_TRD_sf"/>
</dbReference>
<comment type="similarity">
    <text evidence="1">Belongs to the type-I restriction system S methylase family.</text>
</comment>